<keyword evidence="1" id="KW-0472">Membrane</keyword>
<accession>A0ABT4ESP4</accession>
<keyword evidence="1" id="KW-0812">Transmembrane</keyword>
<evidence type="ECO:0000313" key="3">
    <source>
        <dbReference type="Proteomes" id="UP001527052"/>
    </source>
</evidence>
<dbReference type="Pfam" id="PF08905">
    <property type="entry name" value="DUF1850"/>
    <property type="match status" value="1"/>
</dbReference>
<evidence type="ECO:0000313" key="2">
    <source>
        <dbReference type="EMBL" id="MCY9548088.1"/>
    </source>
</evidence>
<name>A0ABT4ESP4_9BACI</name>
<organism evidence="2 3">
    <name type="scientific">Lysinibacillus xylanilyticus</name>
    <dbReference type="NCBI Taxonomy" id="582475"/>
    <lineage>
        <taxon>Bacteria</taxon>
        <taxon>Bacillati</taxon>
        <taxon>Bacillota</taxon>
        <taxon>Bacilli</taxon>
        <taxon>Bacillales</taxon>
        <taxon>Bacillaceae</taxon>
        <taxon>Lysinibacillus</taxon>
    </lineage>
</organism>
<dbReference type="Proteomes" id="UP001527052">
    <property type="component" value="Unassembled WGS sequence"/>
</dbReference>
<gene>
    <name evidence="2" type="ORF">M5W82_14095</name>
</gene>
<protein>
    <submittedName>
        <fullName evidence="2">DUF1850 domain-containing protein</fullName>
    </submittedName>
</protein>
<keyword evidence="3" id="KW-1185">Reference proteome</keyword>
<proteinExistence type="predicted"/>
<keyword evidence="1" id="KW-1133">Transmembrane helix</keyword>
<dbReference type="EMBL" id="JAMDLZ010000023">
    <property type="protein sequence ID" value="MCY9548088.1"/>
    <property type="molecule type" value="Genomic_DNA"/>
</dbReference>
<reference evidence="2 3" key="1">
    <citation type="submission" date="2022-05" db="EMBL/GenBank/DDBJ databases">
        <title>Genome Sequencing of Bee-Associated Microbes.</title>
        <authorList>
            <person name="Dunlap C."/>
        </authorList>
    </citation>
    <scope>NUCLEOTIDE SEQUENCE [LARGE SCALE GENOMIC DNA]</scope>
    <source>
        <strain evidence="2 3">NRRL BD-083</strain>
    </source>
</reference>
<evidence type="ECO:0000256" key="1">
    <source>
        <dbReference type="SAM" id="Phobius"/>
    </source>
</evidence>
<dbReference type="InterPro" id="IPR015001">
    <property type="entry name" value="DUF1850"/>
</dbReference>
<comment type="caution">
    <text evidence="2">The sequence shown here is derived from an EMBL/GenBank/DDBJ whole genome shotgun (WGS) entry which is preliminary data.</text>
</comment>
<dbReference type="RefSeq" id="WP_268637943.1">
    <property type="nucleotide sequence ID" value="NZ_JAMDLZ010000023.1"/>
</dbReference>
<feature type="transmembrane region" description="Helical" evidence="1">
    <location>
        <begin position="39"/>
        <end position="59"/>
    </location>
</feature>
<sequence length="205" mass="24233">MKSYFLKYEEARIAYSFESLFFRTNSFLSGGTDVLRKRTLIIVLAFLCICFSMVIFLPLQKVFAFTETRINDPVVQYIPLTTEDTFEIRYTHSIHKTDVLEHYKCVDGTSIQMVGMEYESLAIGMPSYAEKNQTLTEQDGKYFLQFDNEVIENFTIYIGDLDLDLVLDYENYEYDLKKDLQRGKSYLFEVKRLSLYEQWKGVRMK</sequence>